<keyword evidence="2" id="KW-0812">Transmembrane</keyword>
<feature type="transmembrane region" description="Helical" evidence="2">
    <location>
        <begin position="148"/>
        <end position="179"/>
    </location>
</feature>
<accession>A0A8J6YJX7</accession>
<evidence type="ECO:0000313" key="4">
    <source>
        <dbReference type="Proteomes" id="UP000631034"/>
    </source>
</evidence>
<reference evidence="3" key="1">
    <citation type="submission" date="2020-10" db="EMBL/GenBank/DDBJ databases">
        <title>Genome sequence of the unusual species of purple photosynthetic bacteria, Phaeovibrio sulfidiphilus DSM 23193, type strain.</title>
        <authorList>
            <person name="Kyndt J.A."/>
            <person name="Meyer T.E."/>
        </authorList>
    </citation>
    <scope>NUCLEOTIDE SEQUENCE</scope>
    <source>
        <strain evidence="3">DSM 23193</strain>
    </source>
</reference>
<evidence type="ECO:0000256" key="2">
    <source>
        <dbReference type="SAM" id="Phobius"/>
    </source>
</evidence>
<gene>
    <name evidence="3" type="ORF">IHV25_09045</name>
</gene>
<organism evidence="3 4">
    <name type="scientific">Phaeovibrio sulfidiphilus</name>
    <dbReference type="NCBI Taxonomy" id="1220600"/>
    <lineage>
        <taxon>Bacteria</taxon>
        <taxon>Pseudomonadati</taxon>
        <taxon>Pseudomonadota</taxon>
        <taxon>Alphaproteobacteria</taxon>
        <taxon>Rhodospirillales</taxon>
        <taxon>Rhodospirillaceae</taxon>
        <taxon>Phaeovibrio</taxon>
    </lineage>
</organism>
<feature type="transmembrane region" description="Helical" evidence="2">
    <location>
        <begin position="101"/>
        <end position="124"/>
    </location>
</feature>
<feature type="region of interest" description="Disordered" evidence="1">
    <location>
        <begin position="1"/>
        <end position="37"/>
    </location>
</feature>
<feature type="compositionally biased region" description="Basic residues" evidence="1">
    <location>
        <begin position="1"/>
        <end position="11"/>
    </location>
</feature>
<keyword evidence="2" id="KW-0472">Membrane</keyword>
<proteinExistence type="predicted"/>
<comment type="caution">
    <text evidence="3">The sequence shown here is derived from an EMBL/GenBank/DDBJ whole genome shotgun (WGS) entry which is preliminary data.</text>
</comment>
<evidence type="ECO:0000313" key="3">
    <source>
        <dbReference type="EMBL" id="MBE1237791.1"/>
    </source>
</evidence>
<protein>
    <recommendedName>
        <fullName evidence="5">Transmembrane protein</fullName>
    </recommendedName>
</protein>
<keyword evidence="2" id="KW-1133">Transmembrane helix</keyword>
<dbReference type="AlphaFoldDB" id="A0A8J6YJX7"/>
<dbReference type="Proteomes" id="UP000631034">
    <property type="component" value="Unassembled WGS sequence"/>
</dbReference>
<dbReference type="RefSeq" id="WP_192534803.1">
    <property type="nucleotide sequence ID" value="NZ_JACZHT010000007.1"/>
</dbReference>
<name>A0A8J6YJX7_9PROT</name>
<sequence>MKKAPASKTKTRAANAPQNPSVKAPAPKPAEPAKDLAKDAVKKVEASAARTVADVEKKAENALEQVAVKLDSAAEEMLSGMGLADRLKAPKTEAEKRRMMLIAYGLYALTCIFFLPTIAAYFFIVRRFKGAMKGGIWESHIVWLERTFLFGFGGFVVGLVVFPWFGWLIPIAAGLYVYYRVVKAYLNYDESKPIENPTAYY</sequence>
<evidence type="ECO:0000256" key="1">
    <source>
        <dbReference type="SAM" id="MobiDB-lite"/>
    </source>
</evidence>
<evidence type="ECO:0008006" key="5">
    <source>
        <dbReference type="Google" id="ProtNLM"/>
    </source>
</evidence>
<keyword evidence="4" id="KW-1185">Reference proteome</keyword>
<dbReference type="EMBL" id="JACZHT010000007">
    <property type="protein sequence ID" value="MBE1237791.1"/>
    <property type="molecule type" value="Genomic_DNA"/>
</dbReference>